<dbReference type="AlphaFoldDB" id="A0A4Y7TA61"/>
<comment type="caution">
    <text evidence="1">The sequence shown here is derived from an EMBL/GenBank/DDBJ whole genome shotgun (WGS) entry which is preliminary data.</text>
</comment>
<dbReference type="Pfam" id="PF20414">
    <property type="entry name" value="DUF6698"/>
    <property type="match status" value="1"/>
</dbReference>
<dbReference type="InterPro" id="IPR046521">
    <property type="entry name" value="DUF6698"/>
</dbReference>
<gene>
    <name evidence="1" type="ORF">FA13DRAFT_1629793</name>
</gene>
<protein>
    <submittedName>
        <fullName evidence="1">Uncharacterized protein</fullName>
    </submittedName>
</protein>
<organism evidence="1 2">
    <name type="scientific">Coprinellus micaceus</name>
    <name type="common">Glistening ink-cap mushroom</name>
    <name type="synonym">Coprinus micaceus</name>
    <dbReference type="NCBI Taxonomy" id="71717"/>
    <lineage>
        <taxon>Eukaryota</taxon>
        <taxon>Fungi</taxon>
        <taxon>Dikarya</taxon>
        <taxon>Basidiomycota</taxon>
        <taxon>Agaricomycotina</taxon>
        <taxon>Agaricomycetes</taxon>
        <taxon>Agaricomycetidae</taxon>
        <taxon>Agaricales</taxon>
        <taxon>Agaricineae</taxon>
        <taxon>Psathyrellaceae</taxon>
        <taxon>Coprinellus</taxon>
    </lineage>
</organism>
<dbReference type="OrthoDB" id="3220614at2759"/>
<evidence type="ECO:0000313" key="1">
    <source>
        <dbReference type="EMBL" id="TEB31020.1"/>
    </source>
</evidence>
<proteinExistence type="predicted"/>
<reference evidence="1 2" key="1">
    <citation type="journal article" date="2019" name="Nat. Ecol. Evol.">
        <title>Megaphylogeny resolves global patterns of mushroom evolution.</title>
        <authorList>
            <person name="Varga T."/>
            <person name="Krizsan K."/>
            <person name="Foldi C."/>
            <person name="Dima B."/>
            <person name="Sanchez-Garcia M."/>
            <person name="Sanchez-Ramirez S."/>
            <person name="Szollosi G.J."/>
            <person name="Szarkandi J.G."/>
            <person name="Papp V."/>
            <person name="Albert L."/>
            <person name="Andreopoulos W."/>
            <person name="Angelini C."/>
            <person name="Antonin V."/>
            <person name="Barry K.W."/>
            <person name="Bougher N.L."/>
            <person name="Buchanan P."/>
            <person name="Buyck B."/>
            <person name="Bense V."/>
            <person name="Catcheside P."/>
            <person name="Chovatia M."/>
            <person name="Cooper J."/>
            <person name="Damon W."/>
            <person name="Desjardin D."/>
            <person name="Finy P."/>
            <person name="Geml J."/>
            <person name="Haridas S."/>
            <person name="Hughes K."/>
            <person name="Justo A."/>
            <person name="Karasinski D."/>
            <person name="Kautmanova I."/>
            <person name="Kiss B."/>
            <person name="Kocsube S."/>
            <person name="Kotiranta H."/>
            <person name="LaButti K.M."/>
            <person name="Lechner B.E."/>
            <person name="Liimatainen K."/>
            <person name="Lipzen A."/>
            <person name="Lukacs Z."/>
            <person name="Mihaltcheva S."/>
            <person name="Morgado L.N."/>
            <person name="Niskanen T."/>
            <person name="Noordeloos M.E."/>
            <person name="Ohm R.A."/>
            <person name="Ortiz-Santana B."/>
            <person name="Ovrebo C."/>
            <person name="Racz N."/>
            <person name="Riley R."/>
            <person name="Savchenko A."/>
            <person name="Shiryaev A."/>
            <person name="Soop K."/>
            <person name="Spirin V."/>
            <person name="Szebenyi C."/>
            <person name="Tomsovsky M."/>
            <person name="Tulloss R.E."/>
            <person name="Uehling J."/>
            <person name="Grigoriev I.V."/>
            <person name="Vagvolgyi C."/>
            <person name="Papp T."/>
            <person name="Martin F.M."/>
            <person name="Miettinen O."/>
            <person name="Hibbett D.S."/>
            <person name="Nagy L.G."/>
        </authorList>
    </citation>
    <scope>NUCLEOTIDE SEQUENCE [LARGE SCALE GENOMIC DNA]</scope>
    <source>
        <strain evidence="1 2">FP101781</strain>
    </source>
</reference>
<keyword evidence="2" id="KW-1185">Reference proteome</keyword>
<dbReference type="Proteomes" id="UP000298030">
    <property type="component" value="Unassembled WGS sequence"/>
</dbReference>
<name>A0A4Y7TA61_COPMI</name>
<dbReference type="EMBL" id="QPFP01000020">
    <property type="protein sequence ID" value="TEB31020.1"/>
    <property type="molecule type" value="Genomic_DNA"/>
</dbReference>
<evidence type="ECO:0000313" key="2">
    <source>
        <dbReference type="Proteomes" id="UP000298030"/>
    </source>
</evidence>
<sequence length="287" mass="32788">MDALVHHGRHFGRTIQLFCNFSNLLREGMLQEQRLQTHNLDLEDLPEQERKDHEAFIKLIRLSPFLIDRLFSPDRTNEDILYSADALGRGASGARADDLKTMKTAVVDWITPEGGVLIPPLQRNVKTGRGFYHETTGSFLCPTDYDWSDPKVKAALRSGSLVMTGLHWPRFLYQGLKVNSENAWDGLFRSKIMVLAYKHVFISPSAASGESRATRAGNAQIHGMRHVTPASIAYVATLLRFSLSHWNVFNRNDKNADSERFYAGILEFLEDPQEQIEVDELMKWWNR</sequence>
<accession>A0A4Y7TA61</accession>